<evidence type="ECO:0000259" key="4">
    <source>
        <dbReference type="Pfam" id="PF19290"/>
    </source>
</evidence>
<evidence type="ECO:0000259" key="2">
    <source>
        <dbReference type="Pfam" id="PF01523"/>
    </source>
</evidence>
<evidence type="ECO:0000313" key="5">
    <source>
        <dbReference type="EMBL" id="KGA95499.1"/>
    </source>
</evidence>
<dbReference type="AlphaFoldDB" id="A0A094WCJ0"/>
<accession>A0A094WCJ0</accession>
<sequence>MVAFKEQLFKAGTAKGFTDMEIYYQSSQRFNTQVFKGEIDAYQIAVEGGLSFRGLINGKMGYSYTEKIDKTEIDFLITEAADNAAVIEDEDPEELFPGSESYEDVTFFSDELAKIEAEEKINVLKEAEAECFALSDKVHSVNYCILESRDGETFIANTKGLEKQEKRNFVYIVLSAVVKSGEEFKSAMKYWVTDDFASFSPKEMAKEVVDEALSFMNASSIKSKNYPIILRNSAAASLLQAFSSSFSAENVQKGKSMLAGKLNEAIGAANITIIDDPHYKAGTASQSFDGEGVATHQLKVVEQGVLKTYLHNLKSARKDGVKSTGHAFKPSYKGTISISPSNMYIEPGDKSLNELIKAEDEALLITDLQGLHSGADPISGDFSLAANGYLVKNGAIARPVDQITVAGNFFDLLNQVETIGDDVSFSIMGTGYLGSPSLKITKLSVGGE</sequence>
<organism evidence="5 6">
    <name type="scientific">Alkalihalobacillus alcalophilus ATCC 27647 = CGMCC 1.3604</name>
    <dbReference type="NCBI Taxonomy" id="1218173"/>
    <lineage>
        <taxon>Bacteria</taxon>
        <taxon>Bacillati</taxon>
        <taxon>Bacillota</taxon>
        <taxon>Bacilli</taxon>
        <taxon>Bacillales</taxon>
        <taxon>Bacillaceae</taxon>
        <taxon>Alkalihalobacillus</taxon>
    </lineage>
</organism>
<comment type="similarity">
    <text evidence="1">Belongs to the peptidase U62 family.</text>
</comment>
<evidence type="ECO:0000313" key="6">
    <source>
        <dbReference type="Proteomes" id="UP000002754"/>
    </source>
</evidence>
<dbReference type="Gene3D" id="3.30.2290.10">
    <property type="entry name" value="PmbA/TldD superfamily"/>
    <property type="match status" value="1"/>
</dbReference>
<dbReference type="eggNOG" id="COG0312">
    <property type="taxonomic scope" value="Bacteria"/>
</dbReference>
<dbReference type="InterPro" id="IPR045569">
    <property type="entry name" value="Metalloprtase-TldD/E_C"/>
</dbReference>
<proteinExistence type="inferred from homology"/>
<dbReference type="InterPro" id="IPR002510">
    <property type="entry name" value="Metalloprtase-TldD/E_N"/>
</dbReference>
<gene>
    <name evidence="5" type="ORF">BALCAV_0222215</name>
</gene>
<dbReference type="Pfam" id="PF01523">
    <property type="entry name" value="PmbA_TldD_1st"/>
    <property type="match status" value="1"/>
</dbReference>
<dbReference type="InterPro" id="IPR036059">
    <property type="entry name" value="TldD/PmbA_sf"/>
</dbReference>
<dbReference type="SUPFAM" id="SSF111283">
    <property type="entry name" value="Putative modulator of DNA gyrase, PmbA/TldD"/>
    <property type="match status" value="1"/>
</dbReference>
<dbReference type="Proteomes" id="UP000002754">
    <property type="component" value="Unassembled WGS sequence"/>
</dbReference>
<feature type="domain" description="Metalloprotease TldD/E central" evidence="4">
    <location>
        <begin position="112"/>
        <end position="214"/>
    </location>
</feature>
<evidence type="ECO:0000256" key="1">
    <source>
        <dbReference type="ARBA" id="ARBA00005836"/>
    </source>
</evidence>
<feature type="domain" description="Metalloprotease TldD/E C-terminal" evidence="3">
    <location>
        <begin position="224"/>
        <end position="447"/>
    </location>
</feature>
<dbReference type="GO" id="GO:0005829">
    <property type="term" value="C:cytosol"/>
    <property type="evidence" value="ECO:0007669"/>
    <property type="project" value="TreeGrafter"/>
</dbReference>
<feature type="domain" description="Metalloprotease TldD/E N-terminal" evidence="2">
    <location>
        <begin position="21"/>
        <end position="84"/>
    </location>
</feature>
<protein>
    <submittedName>
        <fullName evidence="5">Peptidase U62</fullName>
    </submittedName>
</protein>
<dbReference type="GO" id="GO:0006508">
    <property type="term" value="P:proteolysis"/>
    <property type="evidence" value="ECO:0007669"/>
    <property type="project" value="InterPro"/>
</dbReference>
<dbReference type="EMBL" id="ALPT02000142">
    <property type="protein sequence ID" value="KGA95499.1"/>
    <property type="molecule type" value="Genomic_DNA"/>
</dbReference>
<dbReference type="PANTHER" id="PTHR43421:SF1">
    <property type="entry name" value="METALLOPROTEASE PMBA"/>
    <property type="match status" value="1"/>
</dbReference>
<dbReference type="GO" id="GO:0008237">
    <property type="term" value="F:metallopeptidase activity"/>
    <property type="evidence" value="ECO:0007669"/>
    <property type="project" value="InterPro"/>
</dbReference>
<dbReference type="InterPro" id="IPR047657">
    <property type="entry name" value="PmbA"/>
</dbReference>
<name>A0A094WCJ0_ALKAL</name>
<dbReference type="InterPro" id="IPR045570">
    <property type="entry name" value="Metalloprtase-TldD/E_cen_dom"/>
</dbReference>
<dbReference type="PANTHER" id="PTHR43421">
    <property type="entry name" value="METALLOPROTEASE PMBA"/>
    <property type="match status" value="1"/>
</dbReference>
<comment type="caution">
    <text evidence="5">The sequence shown here is derived from an EMBL/GenBank/DDBJ whole genome shotgun (WGS) entry which is preliminary data.</text>
</comment>
<dbReference type="InterPro" id="IPR035068">
    <property type="entry name" value="TldD/PmbA_N"/>
</dbReference>
<keyword evidence="6" id="KW-1185">Reference proteome</keyword>
<reference evidence="5 6" key="1">
    <citation type="journal article" date="2014" name="Genome Announc.">
        <title>Draft Genome Sequence of Bacillus alcalophilus AV1934, a Classic Alkaliphile Isolated from Human Feces in 1934.</title>
        <authorList>
            <person name="Attie O."/>
            <person name="Jayaprakash A."/>
            <person name="Shah H."/>
            <person name="Paulsen I.T."/>
            <person name="Morino M."/>
            <person name="Takahashi Y."/>
            <person name="Narumi I."/>
            <person name="Sachidanandam R."/>
            <person name="Satoh K."/>
            <person name="Ito M."/>
            <person name="Krulwich T.A."/>
        </authorList>
    </citation>
    <scope>NUCLEOTIDE SEQUENCE [LARGE SCALE GENOMIC DNA]</scope>
    <source>
        <strain evidence="5 6">AV1934</strain>
    </source>
</reference>
<dbReference type="Pfam" id="PF19289">
    <property type="entry name" value="PmbA_TldD_3rd"/>
    <property type="match status" value="1"/>
</dbReference>
<dbReference type="Pfam" id="PF19290">
    <property type="entry name" value="PmbA_TldD_2nd"/>
    <property type="match status" value="1"/>
</dbReference>
<evidence type="ECO:0000259" key="3">
    <source>
        <dbReference type="Pfam" id="PF19289"/>
    </source>
</evidence>